<protein>
    <recommendedName>
        <fullName evidence="1">BTB domain-containing protein</fullName>
    </recommendedName>
</protein>
<gene>
    <name evidence="2" type="ORF">LTR24_003802</name>
</gene>
<feature type="domain" description="BTB" evidence="1">
    <location>
        <begin position="28"/>
        <end position="99"/>
    </location>
</feature>
<dbReference type="SUPFAM" id="SSF54695">
    <property type="entry name" value="POZ domain"/>
    <property type="match status" value="1"/>
</dbReference>
<comment type="caution">
    <text evidence="2">The sequence shown here is derived from an EMBL/GenBank/DDBJ whole genome shotgun (WGS) entry which is preliminary data.</text>
</comment>
<dbReference type="Proteomes" id="UP001345013">
    <property type="component" value="Unassembled WGS sequence"/>
</dbReference>
<reference evidence="2 3" key="1">
    <citation type="submission" date="2023-08" db="EMBL/GenBank/DDBJ databases">
        <title>Black Yeasts Isolated from many extreme environments.</title>
        <authorList>
            <person name="Coleine C."/>
            <person name="Stajich J.E."/>
            <person name="Selbmann L."/>
        </authorList>
    </citation>
    <scope>NUCLEOTIDE SEQUENCE [LARGE SCALE GENOMIC DNA]</scope>
    <source>
        <strain evidence="2 3">CCFEE 5885</strain>
    </source>
</reference>
<dbReference type="EMBL" id="JAVRRG010000037">
    <property type="protein sequence ID" value="KAK5093995.1"/>
    <property type="molecule type" value="Genomic_DNA"/>
</dbReference>
<proteinExistence type="predicted"/>
<keyword evidence="3" id="KW-1185">Reference proteome</keyword>
<name>A0ABR0KDM9_9EURO</name>
<dbReference type="InterPro" id="IPR011333">
    <property type="entry name" value="SKP1/BTB/POZ_sf"/>
</dbReference>
<accession>A0ABR0KDM9</accession>
<dbReference type="Pfam" id="PF00651">
    <property type="entry name" value="BTB"/>
    <property type="match status" value="1"/>
</dbReference>
<dbReference type="PANTHER" id="PTHR47843">
    <property type="entry name" value="BTB DOMAIN-CONTAINING PROTEIN-RELATED"/>
    <property type="match status" value="1"/>
</dbReference>
<evidence type="ECO:0000313" key="2">
    <source>
        <dbReference type="EMBL" id="KAK5093995.1"/>
    </source>
</evidence>
<organism evidence="2 3">
    <name type="scientific">Lithohypha guttulata</name>
    <dbReference type="NCBI Taxonomy" id="1690604"/>
    <lineage>
        <taxon>Eukaryota</taxon>
        <taxon>Fungi</taxon>
        <taxon>Dikarya</taxon>
        <taxon>Ascomycota</taxon>
        <taxon>Pezizomycotina</taxon>
        <taxon>Eurotiomycetes</taxon>
        <taxon>Chaetothyriomycetidae</taxon>
        <taxon>Chaetothyriales</taxon>
        <taxon>Trichomeriaceae</taxon>
        <taxon>Lithohypha</taxon>
    </lineage>
</organism>
<evidence type="ECO:0000259" key="1">
    <source>
        <dbReference type="PROSITE" id="PS50097"/>
    </source>
</evidence>
<sequence>MAELQRRAPNAYGGWFKQPVLADIARSESVTVVVGSGAASRRFYLHKNLVTSQSAFFTSCLISGWKGSNQNRVDLLHEDPTAFETVLAWLYRYSETFDSLRKSTNPFTAIIPIWCLADKLIMPRLKNDIMDEIQGIAKQRNIVAIPDDVLAVFTSAPMGDTRLGHFYMETFTPGQSRDAVCTTTIWLQSATVHEFAPIGLQNGRRTVKATFAGRQMAY</sequence>
<dbReference type="InterPro" id="IPR000210">
    <property type="entry name" value="BTB/POZ_dom"/>
</dbReference>
<dbReference type="PROSITE" id="PS50097">
    <property type="entry name" value="BTB"/>
    <property type="match status" value="1"/>
</dbReference>
<evidence type="ECO:0000313" key="3">
    <source>
        <dbReference type="Proteomes" id="UP001345013"/>
    </source>
</evidence>
<dbReference type="CDD" id="cd18186">
    <property type="entry name" value="BTB_POZ_ZBTB_KLHL-like"/>
    <property type="match status" value="1"/>
</dbReference>
<dbReference type="Gene3D" id="3.30.710.10">
    <property type="entry name" value="Potassium Channel Kv1.1, Chain A"/>
    <property type="match status" value="1"/>
</dbReference>